<comment type="caution">
    <text evidence="2">The sequence shown here is derived from an EMBL/GenBank/DDBJ whole genome shotgun (WGS) entry which is preliminary data.</text>
</comment>
<evidence type="ECO:0000313" key="2">
    <source>
        <dbReference type="EMBL" id="MBA8823760.1"/>
    </source>
</evidence>
<feature type="domain" description="Methyltransferase" evidence="1">
    <location>
        <begin position="51"/>
        <end position="148"/>
    </location>
</feature>
<evidence type="ECO:0000313" key="3">
    <source>
        <dbReference type="Proteomes" id="UP000569329"/>
    </source>
</evidence>
<dbReference type="AlphaFoldDB" id="A0A839DS29"/>
<keyword evidence="2" id="KW-0808">Transferase</keyword>
<dbReference type="SUPFAM" id="SSF53335">
    <property type="entry name" value="S-adenosyl-L-methionine-dependent methyltransferases"/>
    <property type="match status" value="1"/>
</dbReference>
<dbReference type="GO" id="GO:0008168">
    <property type="term" value="F:methyltransferase activity"/>
    <property type="evidence" value="ECO:0007669"/>
    <property type="project" value="UniProtKB-KW"/>
</dbReference>
<dbReference type="RefSeq" id="WP_182543014.1">
    <property type="nucleotide sequence ID" value="NZ_JACGWZ010000001.1"/>
</dbReference>
<dbReference type="CDD" id="cd02440">
    <property type="entry name" value="AdoMet_MTases"/>
    <property type="match status" value="1"/>
</dbReference>
<dbReference type="InterPro" id="IPR050508">
    <property type="entry name" value="Methyltransf_Superfamily"/>
</dbReference>
<keyword evidence="2" id="KW-0489">Methyltransferase</keyword>
<dbReference type="GO" id="GO:0032259">
    <property type="term" value="P:methylation"/>
    <property type="evidence" value="ECO:0007669"/>
    <property type="project" value="UniProtKB-KW"/>
</dbReference>
<name>A0A839DS29_9PSEU</name>
<dbReference type="InterPro" id="IPR041698">
    <property type="entry name" value="Methyltransf_25"/>
</dbReference>
<dbReference type="Pfam" id="PF13649">
    <property type="entry name" value="Methyltransf_25"/>
    <property type="match status" value="1"/>
</dbReference>
<sequence length="199" mass="21512">MAARFMRVLDMAFGHPRGVVGRVGGEIMARENAEQERRAVRQAELRPDNQVLIVGHGPGVGVVLAATAVRPPDGCVIGVDPSQAMRVMAADRCSSRGVADHVELRAGGAERTHCSDASMDVALSVNNVMLWDRPAGFAEVHRVLKPGGRLVVTVHRHVLSVRPEQLRTDAVAAGFVEVELAVRQRHFNSPAVELLARRV</sequence>
<gene>
    <name evidence="2" type="ORF">FHX42_001089</name>
</gene>
<organism evidence="2 3">
    <name type="scientific">Halosaccharopolyspora lacisalsi</name>
    <dbReference type="NCBI Taxonomy" id="1000566"/>
    <lineage>
        <taxon>Bacteria</taxon>
        <taxon>Bacillati</taxon>
        <taxon>Actinomycetota</taxon>
        <taxon>Actinomycetes</taxon>
        <taxon>Pseudonocardiales</taxon>
        <taxon>Pseudonocardiaceae</taxon>
        <taxon>Halosaccharopolyspora</taxon>
    </lineage>
</organism>
<dbReference type="EMBL" id="JACGWZ010000001">
    <property type="protein sequence ID" value="MBA8823760.1"/>
    <property type="molecule type" value="Genomic_DNA"/>
</dbReference>
<dbReference type="Gene3D" id="3.40.50.150">
    <property type="entry name" value="Vaccinia Virus protein VP39"/>
    <property type="match status" value="1"/>
</dbReference>
<proteinExistence type="predicted"/>
<accession>A0A839DS29</accession>
<protein>
    <submittedName>
        <fullName evidence="2">Ubiquinone/menaquinone biosynthesis C-methylase UbiE</fullName>
    </submittedName>
</protein>
<reference evidence="2 3" key="1">
    <citation type="submission" date="2020-07" db="EMBL/GenBank/DDBJ databases">
        <title>Sequencing the genomes of 1000 actinobacteria strains.</title>
        <authorList>
            <person name="Klenk H.-P."/>
        </authorList>
    </citation>
    <scope>NUCLEOTIDE SEQUENCE [LARGE SCALE GENOMIC DNA]</scope>
    <source>
        <strain evidence="2 3">DSM 45975</strain>
    </source>
</reference>
<evidence type="ECO:0000259" key="1">
    <source>
        <dbReference type="Pfam" id="PF13649"/>
    </source>
</evidence>
<keyword evidence="3" id="KW-1185">Reference proteome</keyword>
<dbReference type="InterPro" id="IPR029063">
    <property type="entry name" value="SAM-dependent_MTases_sf"/>
</dbReference>
<dbReference type="PANTHER" id="PTHR42912">
    <property type="entry name" value="METHYLTRANSFERASE"/>
    <property type="match status" value="1"/>
</dbReference>
<dbReference type="Proteomes" id="UP000569329">
    <property type="component" value="Unassembled WGS sequence"/>
</dbReference>
<dbReference type="PANTHER" id="PTHR42912:SF93">
    <property type="entry name" value="N6-ADENOSINE-METHYLTRANSFERASE TMT1A"/>
    <property type="match status" value="1"/>
</dbReference>
<keyword evidence="2" id="KW-0830">Ubiquinone</keyword>